<feature type="DNA-binding region" description="H-T-H motif" evidence="2">
    <location>
        <begin position="29"/>
        <end position="48"/>
    </location>
</feature>
<keyword evidence="1 2" id="KW-0238">DNA-binding</keyword>
<dbReference type="PROSITE" id="PS50977">
    <property type="entry name" value="HTH_TETR_2"/>
    <property type="match status" value="1"/>
</dbReference>
<dbReference type="EMBL" id="JAMDMX010000195">
    <property type="protein sequence ID" value="MCY9698098.1"/>
    <property type="molecule type" value="Genomic_DNA"/>
</dbReference>
<evidence type="ECO:0000256" key="1">
    <source>
        <dbReference type="ARBA" id="ARBA00023125"/>
    </source>
</evidence>
<sequence>MEELEEIKKQQILHTAMAVFKEKGYSSTSMKEIADACGMAKGSIYKIFDSKEDLFTAVFEDCHKIMFEQARELDRLQDNVAPMEKLRRKIEFQLQYMFENHFFTSEFRDLSIIHNEKFIVAWKNKRAALLTWHRDCFYEAYGDRIEDWIWDIVAIFRGIQREYIAYAHQKVIALPMSELALFFVERMDAIVHDMISNENKPVLKESNAYFNHINPVDPHTQKETIHAFLHSFSAKIQELQKTESARQELQEVIGLLQQELKREIPNNTLLHVYTTFLETVVELRPYVRQLYLMI</sequence>
<comment type="caution">
    <text evidence="4">The sequence shown here is derived from an EMBL/GenBank/DDBJ whole genome shotgun (WGS) entry which is preliminary data.</text>
</comment>
<feature type="domain" description="HTH tetR-type" evidence="3">
    <location>
        <begin position="6"/>
        <end position="66"/>
    </location>
</feature>
<evidence type="ECO:0000313" key="4">
    <source>
        <dbReference type="EMBL" id="MCY9698098.1"/>
    </source>
</evidence>
<dbReference type="InterPro" id="IPR050624">
    <property type="entry name" value="HTH-type_Tx_Regulator"/>
</dbReference>
<protein>
    <submittedName>
        <fullName evidence="4">TetR/AcrR family transcriptional regulator</fullName>
    </submittedName>
</protein>
<evidence type="ECO:0000259" key="3">
    <source>
        <dbReference type="PROSITE" id="PS50977"/>
    </source>
</evidence>
<dbReference type="SUPFAM" id="SSF46689">
    <property type="entry name" value="Homeodomain-like"/>
    <property type="match status" value="1"/>
</dbReference>
<keyword evidence="5" id="KW-1185">Reference proteome</keyword>
<name>A0ABT4GPF3_9BACL</name>
<gene>
    <name evidence="4" type="ORF">M5X19_35440</name>
</gene>
<dbReference type="InterPro" id="IPR001647">
    <property type="entry name" value="HTH_TetR"/>
</dbReference>
<dbReference type="PANTHER" id="PTHR43479:SF22">
    <property type="entry name" value="TRANSCRIPTIONAL REGULATOR, TETR FAMILY"/>
    <property type="match status" value="1"/>
</dbReference>
<dbReference type="RefSeq" id="WP_036634032.1">
    <property type="nucleotide sequence ID" value="NZ_JAMDMW010000035.1"/>
</dbReference>
<dbReference type="PANTHER" id="PTHR43479">
    <property type="entry name" value="ACREF/ENVCD OPERON REPRESSOR-RELATED"/>
    <property type="match status" value="1"/>
</dbReference>
<dbReference type="Proteomes" id="UP001527099">
    <property type="component" value="Unassembled WGS sequence"/>
</dbReference>
<dbReference type="Gene3D" id="1.10.10.60">
    <property type="entry name" value="Homeodomain-like"/>
    <property type="match status" value="1"/>
</dbReference>
<dbReference type="InterPro" id="IPR009057">
    <property type="entry name" value="Homeodomain-like_sf"/>
</dbReference>
<evidence type="ECO:0000256" key="2">
    <source>
        <dbReference type="PROSITE-ProRule" id="PRU00335"/>
    </source>
</evidence>
<organism evidence="4 5">
    <name type="scientific">Paenibacillus alginolyticus</name>
    <dbReference type="NCBI Taxonomy" id="59839"/>
    <lineage>
        <taxon>Bacteria</taxon>
        <taxon>Bacillati</taxon>
        <taxon>Bacillota</taxon>
        <taxon>Bacilli</taxon>
        <taxon>Bacillales</taxon>
        <taxon>Paenibacillaceae</taxon>
        <taxon>Paenibacillus</taxon>
    </lineage>
</organism>
<dbReference type="Gene3D" id="1.10.357.10">
    <property type="entry name" value="Tetracycline Repressor, domain 2"/>
    <property type="match status" value="1"/>
</dbReference>
<dbReference type="Pfam" id="PF00440">
    <property type="entry name" value="TetR_N"/>
    <property type="match status" value="1"/>
</dbReference>
<evidence type="ECO:0000313" key="5">
    <source>
        <dbReference type="Proteomes" id="UP001527099"/>
    </source>
</evidence>
<dbReference type="PRINTS" id="PR00455">
    <property type="entry name" value="HTHTETR"/>
</dbReference>
<proteinExistence type="predicted"/>
<reference evidence="4 5" key="1">
    <citation type="submission" date="2022-05" db="EMBL/GenBank/DDBJ databases">
        <title>Genome Sequencing of Bee-Associated Microbes.</title>
        <authorList>
            <person name="Dunlap C."/>
        </authorList>
    </citation>
    <scope>NUCLEOTIDE SEQUENCE [LARGE SCALE GENOMIC DNA]</scope>
    <source>
        <strain evidence="4 5">NRRL B-14421</strain>
    </source>
</reference>
<accession>A0ABT4GPF3</accession>